<accession>A0A699HKY9</accession>
<feature type="domain" description="Reverse transcriptase Ty1/copia-type" evidence="1">
    <location>
        <begin position="112"/>
        <end position="170"/>
    </location>
</feature>
<proteinExistence type="predicted"/>
<evidence type="ECO:0000313" key="2">
    <source>
        <dbReference type="EMBL" id="GEY00977.1"/>
    </source>
</evidence>
<dbReference type="Pfam" id="PF07727">
    <property type="entry name" value="RVT_2"/>
    <property type="match status" value="1"/>
</dbReference>
<sequence length="170" mass="20026">MLLYLPFVNKRHHSVYKEADSSSSALDPSNMHTFYQQHLSDYQWTKAHLLEQILVNPFKQLMIRSKLGTDAEMYAFALTLSLMEPKNIKPAMEDHNRIEAMQDELHQFQRLNVWELVEKTSGRNINRVKWIWKNKTNNENIVIRNKASLVSQEYKQEEGIDFEESFAPVA</sequence>
<dbReference type="AlphaFoldDB" id="A0A699HKY9"/>
<reference evidence="2" key="1">
    <citation type="journal article" date="2019" name="Sci. Rep.">
        <title>Draft genome of Tanacetum cinerariifolium, the natural source of mosquito coil.</title>
        <authorList>
            <person name="Yamashiro T."/>
            <person name="Shiraishi A."/>
            <person name="Satake H."/>
            <person name="Nakayama K."/>
        </authorList>
    </citation>
    <scope>NUCLEOTIDE SEQUENCE</scope>
</reference>
<comment type="caution">
    <text evidence="2">The sequence shown here is derived from an EMBL/GenBank/DDBJ whole genome shotgun (WGS) entry which is preliminary data.</text>
</comment>
<organism evidence="2">
    <name type="scientific">Tanacetum cinerariifolium</name>
    <name type="common">Dalmatian daisy</name>
    <name type="synonym">Chrysanthemum cinerariifolium</name>
    <dbReference type="NCBI Taxonomy" id="118510"/>
    <lineage>
        <taxon>Eukaryota</taxon>
        <taxon>Viridiplantae</taxon>
        <taxon>Streptophyta</taxon>
        <taxon>Embryophyta</taxon>
        <taxon>Tracheophyta</taxon>
        <taxon>Spermatophyta</taxon>
        <taxon>Magnoliopsida</taxon>
        <taxon>eudicotyledons</taxon>
        <taxon>Gunneridae</taxon>
        <taxon>Pentapetalae</taxon>
        <taxon>asterids</taxon>
        <taxon>campanulids</taxon>
        <taxon>Asterales</taxon>
        <taxon>Asteraceae</taxon>
        <taxon>Asteroideae</taxon>
        <taxon>Anthemideae</taxon>
        <taxon>Anthemidinae</taxon>
        <taxon>Tanacetum</taxon>
    </lineage>
</organism>
<evidence type="ECO:0000259" key="1">
    <source>
        <dbReference type="Pfam" id="PF07727"/>
    </source>
</evidence>
<gene>
    <name evidence="2" type="ORF">Tci_372951</name>
</gene>
<dbReference type="EMBL" id="BKCJ010145294">
    <property type="protein sequence ID" value="GEY00977.1"/>
    <property type="molecule type" value="Genomic_DNA"/>
</dbReference>
<protein>
    <recommendedName>
        <fullName evidence="1">Reverse transcriptase Ty1/copia-type domain-containing protein</fullName>
    </recommendedName>
</protein>
<name>A0A699HKY9_TANCI</name>
<dbReference type="InterPro" id="IPR013103">
    <property type="entry name" value="RVT_2"/>
</dbReference>